<dbReference type="Pfam" id="PF00407">
    <property type="entry name" value="Bet_v_1"/>
    <property type="match status" value="1"/>
</dbReference>
<evidence type="ECO:0000256" key="1">
    <source>
        <dbReference type="ARBA" id="ARBA00009744"/>
    </source>
</evidence>
<organism evidence="4 5">
    <name type="scientific">Trapa natans</name>
    <name type="common">Water chestnut</name>
    <dbReference type="NCBI Taxonomy" id="22666"/>
    <lineage>
        <taxon>Eukaryota</taxon>
        <taxon>Viridiplantae</taxon>
        <taxon>Streptophyta</taxon>
        <taxon>Embryophyta</taxon>
        <taxon>Tracheophyta</taxon>
        <taxon>Spermatophyta</taxon>
        <taxon>Magnoliopsida</taxon>
        <taxon>eudicotyledons</taxon>
        <taxon>Gunneridae</taxon>
        <taxon>Pentapetalae</taxon>
        <taxon>rosids</taxon>
        <taxon>malvids</taxon>
        <taxon>Myrtales</taxon>
        <taxon>Lythraceae</taxon>
        <taxon>Trapa</taxon>
    </lineage>
</organism>
<dbReference type="GO" id="GO:0005737">
    <property type="term" value="C:cytoplasm"/>
    <property type="evidence" value="ECO:0007669"/>
    <property type="project" value="TreeGrafter"/>
</dbReference>
<dbReference type="GO" id="GO:0006952">
    <property type="term" value="P:defense response"/>
    <property type="evidence" value="ECO:0007669"/>
    <property type="project" value="InterPro"/>
</dbReference>
<gene>
    <name evidence="4" type="ORF">SAY86_020520</name>
</gene>
<keyword evidence="5" id="KW-1185">Reference proteome</keyword>
<evidence type="ECO:0000259" key="3">
    <source>
        <dbReference type="Pfam" id="PF00407"/>
    </source>
</evidence>
<comment type="caution">
    <text evidence="4">The sequence shown here is derived from an EMBL/GenBank/DDBJ whole genome shotgun (WGS) entry which is preliminary data.</text>
</comment>
<dbReference type="PANTHER" id="PTHR31213:SF19">
    <property type="entry name" value="BET V I_MAJOR LATEX PROTEIN DOMAIN-CONTAINING PROTEIN"/>
    <property type="match status" value="1"/>
</dbReference>
<dbReference type="AlphaFoldDB" id="A0AAN7M3M1"/>
<name>A0AAN7M3M1_TRANT</name>
<dbReference type="Gene3D" id="3.30.530.20">
    <property type="match status" value="1"/>
</dbReference>
<dbReference type="SUPFAM" id="SSF55961">
    <property type="entry name" value="Bet v1-like"/>
    <property type="match status" value="1"/>
</dbReference>
<dbReference type="CDD" id="cd07816">
    <property type="entry name" value="Bet_v1-like"/>
    <property type="match status" value="1"/>
</dbReference>
<dbReference type="EMBL" id="JAXQNO010000011">
    <property type="protein sequence ID" value="KAK4789201.1"/>
    <property type="molecule type" value="Genomic_DNA"/>
</dbReference>
<dbReference type="Proteomes" id="UP001346149">
    <property type="component" value="Unassembled WGS sequence"/>
</dbReference>
<dbReference type="GO" id="GO:0005634">
    <property type="term" value="C:nucleus"/>
    <property type="evidence" value="ECO:0007669"/>
    <property type="project" value="TreeGrafter"/>
</dbReference>
<evidence type="ECO:0000313" key="4">
    <source>
        <dbReference type="EMBL" id="KAK4789201.1"/>
    </source>
</evidence>
<dbReference type="PANTHER" id="PTHR31213">
    <property type="entry name" value="OS08G0374000 PROTEIN-RELATED"/>
    <property type="match status" value="1"/>
</dbReference>
<dbReference type="InterPro" id="IPR000916">
    <property type="entry name" value="Bet_v_I/MLP"/>
</dbReference>
<evidence type="ECO:0000256" key="2">
    <source>
        <dbReference type="ARBA" id="ARBA00022589"/>
    </source>
</evidence>
<dbReference type="InterPro" id="IPR050279">
    <property type="entry name" value="Plant_def-hormone_signal"/>
</dbReference>
<comment type="similarity">
    <text evidence="1">Belongs to the BetVI family.</text>
</comment>
<sequence length="167" mass="18323">MLGELLYEIGVEVPASQAWDLFCSLRIVELLLNLKHLIHSIELVHGDGGVGTILKLTFQDARVPAGSKSMSYSLEKITKLDHDNRVKELDVVEGGLLDMGFTLYRYRIQVFEKGAAACTIKFTIEYELPDELAATNASLVSNEILVALSDLVKDHLLSLHAGGATIN</sequence>
<feature type="domain" description="Bet v I/Major latex protein" evidence="3">
    <location>
        <begin position="3"/>
        <end position="158"/>
    </location>
</feature>
<dbReference type="InterPro" id="IPR023393">
    <property type="entry name" value="START-like_dom_sf"/>
</dbReference>
<dbReference type="GO" id="GO:0009738">
    <property type="term" value="P:abscisic acid-activated signaling pathway"/>
    <property type="evidence" value="ECO:0007669"/>
    <property type="project" value="TreeGrafter"/>
</dbReference>
<keyword evidence="2" id="KW-0017">Alkaloid metabolism</keyword>
<dbReference type="GO" id="GO:0038023">
    <property type="term" value="F:signaling receptor activity"/>
    <property type="evidence" value="ECO:0007669"/>
    <property type="project" value="TreeGrafter"/>
</dbReference>
<dbReference type="GO" id="GO:0004864">
    <property type="term" value="F:protein phosphatase inhibitor activity"/>
    <property type="evidence" value="ECO:0007669"/>
    <property type="project" value="TreeGrafter"/>
</dbReference>
<reference evidence="4 5" key="1">
    <citation type="journal article" date="2023" name="Hortic Res">
        <title>Pangenome of water caltrop reveals structural variations and asymmetric subgenome divergence after allopolyploidization.</title>
        <authorList>
            <person name="Zhang X."/>
            <person name="Chen Y."/>
            <person name="Wang L."/>
            <person name="Yuan Y."/>
            <person name="Fang M."/>
            <person name="Shi L."/>
            <person name="Lu R."/>
            <person name="Comes H.P."/>
            <person name="Ma Y."/>
            <person name="Chen Y."/>
            <person name="Huang G."/>
            <person name="Zhou Y."/>
            <person name="Zheng Z."/>
            <person name="Qiu Y."/>
        </authorList>
    </citation>
    <scope>NUCLEOTIDE SEQUENCE [LARGE SCALE GENOMIC DNA]</scope>
    <source>
        <strain evidence="4">F231</strain>
    </source>
</reference>
<dbReference type="GO" id="GO:0009820">
    <property type="term" value="P:alkaloid metabolic process"/>
    <property type="evidence" value="ECO:0007669"/>
    <property type="project" value="UniProtKB-KW"/>
</dbReference>
<dbReference type="GO" id="GO:0010427">
    <property type="term" value="F:abscisic acid binding"/>
    <property type="evidence" value="ECO:0007669"/>
    <property type="project" value="TreeGrafter"/>
</dbReference>
<accession>A0AAN7M3M1</accession>
<proteinExistence type="inferred from homology"/>
<evidence type="ECO:0000313" key="5">
    <source>
        <dbReference type="Proteomes" id="UP001346149"/>
    </source>
</evidence>
<protein>
    <recommendedName>
        <fullName evidence="3">Bet v I/Major latex protein domain-containing protein</fullName>
    </recommendedName>
</protein>